<keyword evidence="2" id="KW-0808">Transferase</keyword>
<evidence type="ECO:0000256" key="1">
    <source>
        <dbReference type="ARBA" id="ARBA00022603"/>
    </source>
</evidence>
<protein>
    <recommendedName>
        <fullName evidence="6">S-adenosyl-L-methionine-dependent methyltransferase</fullName>
    </recommendedName>
</protein>
<dbReference type="PANTHER" id="PTHR43619">
    <property type="entry name" value="S-ADENOSYL-L-METHIONINE-DEPENDENT METHYLTRANSFERASE YKTD-RELATED"/>
    <property type="match status" value="1"/>
</dbReference>
<keyword evidence="1" id="KW-0489">Methyltransferase</keyword>
<organism evidence="4 5">
    <name type="scientific">Edaphochlamys debaryana</name>
    <dbReference type="NCBI Taxonomy" id="47281"/>
    <lineage>
        <taxon>Eukaryota</taxon>
        <taxon>Viridiplantae</taxon>
        <taxon>Chlorophyta</taxon>
        <taxon>core chlorophytes</taxon>
        <taxon>Chlorophyceae</taxon>
        <taxon>CS clade</taxon>
        <taxon>Chlamydomonadales</taxon>
        <taxon>Chlamydomonadales incertae sedis</taxon>
        <taxon>Edaphochlamys</taxon>
    </lineage>
</organism>
<proteinExistence type="predicted"/>
<name>A0A835YBT6_9CHLO</name>
<dbReference type="AlphaFoldDB" id="A0A835YBT6"/>
<sequence>MATATATVTRGPAPGLKAAASGPGSGPDRARPTGAHELHAEVRIQEGGSTKPPALARLRRSVLSVQNLWLWPFTHYKATNKVMLCYRTLFQDLGYKGSNEDRLAATFRDYLMPLRGWVHRNTPLLLHVNKRFIQSLPFGCPGIMRYLDARTRWLDQEVATALTEGFTQVVVVAAGFDSRAYRFAAPGVTFFEVDLPEASEAKRRMVDATLPPGQFPRPAYIAADLSVLPLAQALTAGGAGGSGGAGGGGGGGGGARFDPAARTLFTVEGLLYYLPPDAVSQLLVSIRSVAAPGSRVAFDFLRADVFSGAAWEPGYETLRLTVANKGEPKRSGLDPAELGPYLGERGWRLAAAPSPQEVAAALYPHRRWRSLSPVLPPFFRFAAAEVQ</sequence>
<evidence type="ECO:0000256" key="3">
    <source>
        <dbReference type="SAM" id="MobiDB-lite"/>
    </source>
</evidence>
<evidence type="ECO:0000256" key="2">
    <source>
        <dbReference type="ARBA" id="ARBA00022679"/>
    </source>
</evidence>
<dbReference type="Proteomes" id="UP000612055">
    <property type="component" value="Unassembled WGS sequence"/>
</dbReference>
<gene>
    <name evidence="4" type="ORF">HYH03_003398</name>
</gene>
<feature type="region of interest" description="Disordered" evidence="3">
    <location>
        <begin position="1"/>
        <end position="34"/>
    </location>
</feature>
<accession>A0A835YBT6</accession>
<dbReference type="EMBL" id="JAEHOE010000009">
    <property type="protein sequence ID" value="KAG2498652.1"/>
    <property type="molecule type" value="Genomic_DNA"/>
</dbReference>
<dbReference type="GO" id="GO:0008168">
    <property type="term" value="F:methyltransferase activity"/>
    <property type="evidence" value="ECO:0007669"/>
    <property type="project" value="UniProtKB-KW"/>
</dbReference>
<comment type="caution">
    <text evidence="4">The sequence shown here is derived from an EMBL/GenBank/DDBJ whole genome shotgun (WGS) entry which is preliminary data.</text>
</comment>
<dbReference type="InterPro" id="IPR029063">
    <property type="entry name" value="SAM-dependent_MTases_sf"/>
</dbReference>
<evidence type="ECO:0000313" key="4">
    <source>
        <dbReference type="EMBL" id="KAG2498652.1"/>
    </source>
</evidence>
<evidence type="ECO:0008006" key="6">
    <source>
        <dbReference type="Google" id="ProtNLM"/>
    </source>
</evidence>
<dbReference type="Pfam" id="PF04072">
    <property type="entry name" value="LCM"/>
    <property type="match status" value="2"/>
</dbReference>
<dbReference type="InterPro" id="IPR007213">
    <property type="entry name" value="Ppm1/Ppm2/Tcmp"/>
</dbReference>
<evidence type="ECO:0000313" key="5">
    <source>
        <dbReference type="Proteomes" id="UP000612055"/>
    </source>
</evidence>
<dbReference type="OrthoDB" id="203237at2759"/>
<keyword evidence="5" id="KW-1185">Reference proteome</keyword>
<dbReference type="Gene3D" id="3.40.50.150">
    <property type="entry name" value="Vaccinia Virus protein VP39"/>
    <property type="match status" value="1"/>
</dbReference>
<dbReference type="PANTHER" id="PTHR43619:SF2">
    <property type="entry name" value="S-ADENOSYL-L-METHIONINE-DEPENDENT METHYLTRANSFERASES SUPERFAMILY PROTEIN"/>
    <property type="match status" value="1"/>
</dbReference>
<dbReference type="GO" id="GO:0032259">
    <property type="term" value="P:methylation"/>
    <property type="evidence" value="ECO:0007669"/>
    <property type="project" value="UniProtKB-KW"/>
</dbReference>
<reference evidence="4" key="1">
    <citation type="journal article" date="2020" name="bioRxiv">
        <title>Comparative genomics of Chlamydomonas.</title>
        <authorList>
            <person name="Craig R.J."/>
            <person name="Hasan A.R."/>
            <person name="Ness R.W."/>
            <person name="Keightley P.D."/>
        </authorList>
    </citation>
    <scope>NUCLEOTIDE SEQUENCE</scope>
    <source>
        <strain evidence="4">CCAP 11/70</strain>
    </source>
</reference>
<dbReference type="SUPFAM" id="SSF53335">
    <property type="entry name" value="S-adenosyl-L-methionine-dependent methyltransferases"/>
    <property type="match status" value="1"/>
</dbReference>